<evidence type="ECO:0000313" key="4">
    <source>
        <dbReference type="Proteomes" id="UP001652741"/>
    </source>
</evidence>
<dbReference type="InterPro" id="IPR052231">
    <property type="entry name" value="Rho_GEF_signaling-related"/>
</dbReference>
<dbReference type="OrthoDB" id="6152532at2759"/>
<feature type="domain" description="PH" evidence="2">
    <location>
        <begin position="1497"/>
        <end position="1604"/>
    </location>
</feature>
<dbReference type="Pfam" id="PF22697">
    <property type="entry name" value="SOS1_NGEF_PH"/>
    <property type="match status" value="1"/>
</dbReference>
<dbReference type="Proteomes" id="UP001652741">
    <property type="component" value="Chromosome ssa13"/>
</dbReference>
<dbReference type="Gene3D" id="2.30.29.30">
    <property type="entry name" value="Pleckstrin-homology domain (PH domain)/Phosphotyrosine-binding domain (PTB)"/>
    <property type="match status" value="1"/>
</dbReference>
<evidence type="ECO:0000313" key="5">
    <source>
        <dbReference type="RefSeq" id="XP_013990951.1"/>
    </source>
</evidence>
<dbReference type="Pfam" id="PF00621">
    <property type="entry name" value="RhoGEF"/>
    <property type="match status" value="1"/>
</dbReference>
<organism evidence="4 5">
    <name type="scientific">Salmo salar</name>
    <name type="common">Atlantic salmon</name>
    <dbReference type="NCBI Taxonomy" id="8030"/>
    <lineage>
        <taxon>Eukaryota</taxon>
        <taxon>Metazoa</taxon>
        <taxon>Chordata</taxon>
        <taxon>Craniata</taxon>
        <taxon>Vertebrata</taxon>
        <taxon>Euteleostomi</taxon>
        <taxon>Actinopterygii</taxon>
        <taxon>Neopterygii</taxon>
        <taxon>Teleostei</taxon>
        <taxon>Protacanthopterygii</taxon>
        <taxon>Salmoniformes</taxon>
        <taxon>Salmonidae</taxon>
        <taxon>Salmoninae</taxon>
        <taxon>Salmo</taxon>
    </lineage>
</organism>
<dbReference type="CDD" id="cd00160">
    <property type="entry name" value="RhoGEF"/>
    <property type="match status" value="1"/>
</dbReference>
<proteinExistence type="predicted"/>
<dbReference type="Gene3D" id="1.20.900.10">
    <property type="entry name" value="Dbl homology (DH) domain"/>
    <property type="match status" value="1"/>
</dbReference>
<sequence>MNTESLDRSIQNTLSALFPPFEATAPTVLSQLFQVIEERFRGDALQCLLDFLIPAKHILESVQQAACAQYSDVVFCCEGWPLCLHEKVVIQLAPINPLFLCPGDFYLQVAPFSEQAARIVVRSLLEDGQGQVVEVEVEETPIPETSYPCIFSEDWLGELNQGRHGTPLSHCVLSTDQGTVKVPWAQVTLPEFVDKPRTMASSSLSPAAVQQEVVAGPRPSLVLPHPAPAYSVETRISPAKHGIAVSLRLVDSNCSRLVKVDQDGPMAKPIGWVSPNTWDSRSNNTSEVEGEYVDLVEFTNKKEALLLSGAHSHKHPRALMSRPVPLNSPGVPLAPALPLSLAQALAPNQPLKEPLPCGRTIRSSEEPPCTPCMRRRMGQVSKAQELRCRYRESYHSALQNPVTFERDNTLNTLAVLEEAGPCEGRLGLEGKELCPGVSQQCCHPDPGHHDQIPPVSTVTCRESGESNTISSGILQGLSDTIENNGRCPSSLSTTVVDTSEKCEVVIQGRKIRRDIVSSAEKIPSLHVVQCKNATAFGLVSPKMNRRRLPKDVSQACQPSMSVRNGQQTTPPAPLPETTQQPPGHYAVPRSKVQAPDSAEPNTHPLQMGIACLTGGRDRTGRLVVEVYGDQEGWRSPSVSSLELCKLLLYLHSVIRRELRELGLTLVIDARQNPPPSQFNKALLMLQEQIPHAVHSVLILVEKEGCHRPEKCPGQQIDVVTSLKALHKLVEGSQLTYGLEGTLPYSHQDWLQLHQKLHPFMSDLQEASGLLLKAIRKLEGGCKIDKVQDVQRCILEQRTLMKDVLEDSRLVALQREGGAMLARLRRESDLRYSHCEDYSDAVDSVTCMYNHVEEQAHMLVQRSNMSLEHLEYLLQIREMEGHFSKIREWFDAEGERQLLEAESVEDSREKVAHTLQSFRAFLSEANEQKHQAMVLVKEAAKIQGPSPYPETEVFRTMVCTFKSGLADSLSRAERCSSELETMVSVCSFCEQATELAKDCRQYLGQEQVGRHPETDDISTLQMYQESFVQFSPDRFQEVKAQACALRGSRGMRVWNVAWLKCQEVRQQLEERLQDVERALWNTGSWYEQRRHGEDQATAQTVTHHDRALLLPRPGPPHWYNPPTGSMVERYHGNLESRNNSVTCCNINFKPQNSRPCKGSKATTVQASPRIKSIRRAEREPSRREACRGRRREAATLADSQTVGCEWFPWKRGGLGRSMSEDSCATTMSSQSEARVQTPSCSHGQPSCRILQAAQKFQISRHGSFCSAESCSGQEGAEKASSRNTSSSVRRCEGTTSLASPEENAGSVMKLQRIMEELLLTEREYVRSLGYILMHYLPLLERTDVPQDLRGKRGVIFGNLEKLYDFHGHFFLRELEACQTEPLGVARCFLRHRESLGLYALYSKNKPQSDALILHHRHDIFKRKQQELGDHMDLSSYLLRPIQRISKYSLLLQDMLGVCGPQRDRDREELQAAADVIRFQMRHGNDLLTMDAIQDCDVNLKEQGQLIRQDEFIVFFRKKKCFRHIFLFQDLILFSKTKKTDVGNDVYIYKQSFKTSDIGMTHNSGESGLCFEIWIRRRKSQDTYTLKADRAEVKRSWTRDLEQILWEQAAYSRDLRMQERVFNGMGRKPFMDIQPSEAAICDRAVNCVLVGRAPVPSCLQTDLEYLRPNSIGSGSSASTSCSHSSSSSGRGSLPPVGYPGNQTQGGEANHIVYSFPATVTEEDLSNHHNHQKQNLHLMGCTDSSGESTSVFISLERSCLSAIGGEVEDSSSVTSQSSQSHVSQRTAAPSLRKNSSPATIRKKPSISPKPPVLAAPQSLQKIKENRRPVLSSQGKEMVAIGKSTEV</sequence>
<dbReference type="InterPro" id="IPR001849">
    <property type="entry name" value="PH_domain"/>
</dbReference>
<reference evidence="5" key="1">
    <citation type="submission" date="2025-08" db="UniProtKB">
        <authorList>
            <consortium name="RefSeq"/>
        </authorList>
    </citation>
    <scope>IDENTIFICATION</scope>
</reference>
<feature type="compositionally biased region" description="Low complexity" evidence="1">
    <location>
        <begin position="1767"/>
        <end position="1781"/>
    </location>
</feature>
<feature type="region of interest" description="Disordered" evidence="1">
    <location>
        <begin position="1767"/>
        <end position="1843"/>
    </location>
</feature>
<dbReference type="CDD" id="cd13242">
    <property type="entry name" value="PH_puratrophin-1"/>
    <property type="match status" value="1"/>
</dbReference>
<dbReference type="InterPro" id="IPR035899">
    <property type="entry name" value="DBL_dom_sf"/>
</dbReference>
<name>A0A1S3LJ63_SALSA</name>
<dbReference type="PROSITE" id="PS50003">
    <property type="entry name" value="PH_DOMAIN"/>
    <property type="match status" value="1"/>
</dbReference>
<feature type="region of interest" description="Disordered" evidence="1">
    <location>
        <begin position="1274"/>
        <end position="1296"/>
    </location>
</feature>
<evidence type="ECO:0000259" key="2">
    <source>
        <dbReference type="PROSITE" id="PS50003"/>
    </source>
</evidence>
<feature type="domain" description="DH" evidence="3">
    <location>
        <begin position="1308"/>
        <end position="1485"/>
    </location>
</feature>
<dbReference type="SUPFAM" id="SSF50729">
    <property type="entry name" value="PH domain-like"/>
    <property type="match status" value="1"/>
</dbReference>
<dbReference type="RefSeq" id="XP_013990951.1">
    <property type="nucleotide sequence ID" value="XM_014135476.2"/>
</dbReference>
<keyword evidence="4" id="KW-1185">Reference proteome</keyword>
<dbReference type="Gene3D" id="1.20.58.60">
    <property type="match status" value="1"/>
</dbReference>
<dbReference type="InterPro" id="IPR055251">
    <property type="entry name" value="SOS1_NGEF_PH"/>
</dbReference>
<dbReference type="PANTHER" id="PTHR45845">
    <property type="entry name" value="RHO GUANINE NUCLEOTIDE EXCHANGE FACTOR-RELATED"/>
    <property type="match status" value="1"/>
</dbReference>
<dbReference type="InterPro" id="IPR011993">
    <property type="entry name" value="PH-like_dom_sf"/>
</dbReference>
<dbReference type="SMART" id="SM00233">
    <property type="entry name" value="PH"/>
    <property type="match status" value="1"/>
</dbReference>
<accession>A0A1S3LJ63</accession>
<dbReference type="PROSITE" id="PS50010">
    <property type="entry name" value="DH_2"/>
    <property type="match status" value="1"/>
</dbReference>
<dbReference type="SMART" id="SM00325">
    <property type="entry name" value="RhoGEF"/>
    <property type="match status" value="1"/>
</dbReference>
<evidence type="ECO:0000259" key="3">
    <source>
        <dbReference type="PROSITE" id="PS50010"/>
    </source>
</evidence>
<dbReference type="STRING" id="8030.ENSSSAP00000069346"/>
<dbReference type="InterPro" id="IPR000219">
    <property type="entry name" value="DH_dom"/>
</dbReference>
<feature type="compositionally biased region" description="Polar residues" evidence="1">
    <location>
        <begin position="555"/>
        <end position="569"/>
    </location>
</feature>
<protein>
    <submittedName>
        <fullName evidence="5">Pleckstrin homology domain-containing family G member 4B isoform X1</fullName>
    </submittedName>
</protein>
<evidence type="ECO:0000256" key="1">
    <source>
        <dbReference type="SAM" id="MobiDB-lite"/>
    </source>
</evidence>
<feature type="region of interest" description="Disordered" evidence="1">
    <location>
        <begin position="1670"/>
        <end position="1705"/>
    </location>
</feature>
<dbReference type="GO" id="GO:0005085">
    <property type="term" value="F:guanyl-nucleotide exchange factor activity"/>
    <property type="evidence" value="ECO:0007669"/>
    <property type="project" value="InterPro"/>
</dbReference>
<dbReference type="PANTHER" id="PTHR45845:SF2">
    <property type="entry name" value="RIKEN CDNA D630003M21 GENE"/>
    <property type="match status" value="1"/>
</dbReference>
<dbReference type="KEGG" id="sasa:106566904"/>
<feature type="region of interest" description="Disordered" evidence="1">
    <location>
        <begin position="555"/>
        <end position="603"/>
    </location>
</feature>
<feature type="compositionally biased region" description="Polar residues" evidence="1">
    <location>
        <begin position="1280"/>
        <end position="1296"/>
    </location>
</feature>
<gene>
    <name evidence="5" type="primary">LOC106566904</name>
</gene>
<dbReference type="SUPFAM" id="SSF48065">
    <property type="entry name" value="DBL homology domain (DH-domain)"/>
    <property type="match status" value="1"/>
</dbReference>
<dbReference type="GeneID" id="106566904"/>
<feature type="compositionally biased region" description="Low complexity" evidence="1">
    <location>
        <begin position="1670"/>
        <end position="1690"/>
    </location>
</feature>